<dbReference type="AlphaFoldDB" id="A0A0J8RQR0"/>
<dbReference type="Pfam" id="PF14474">
    <property type="entry name" value="RTC4"/>
    <property type="match status" value="1"/>
</dbReference>
<name>A0A0J8RQR0_COCIT</name>
<proteinExistence type="predicted"/>
<sequence length="198" mass="21340">MSPGDESSRAVSVRATSPTHIDPHLLGESLAGNIKSGDAAGFAPCPLCGQCIRKALLSQHGTRGPWMPACQQILLCEMHRLEDAHCMWADCRPCISPPLTGGNITGGGGGVSALDDWVLQTLLEHIMCEFGPEVQCVAAVQPPRPYSGMVYAQKELVPILLLMLVQEDLMIGEEKAFWVLEESTEIGRLMDGKTISTQ</sequence>
<reference evidence="3" key="1">
    <citation type="journal article" date="2010" name="Genome Res.">
        <title>Population genomic sequencing of Coccidioides fungi reveals recent hybridization and transposon control.</title>
        <authorList>
            <person name="Neafsey D.E."/>
            <person name="Barker B.M."/>
            <person name="Sharpton T.J."/>
            <person name="Stajich J.E."/>
            <person name="Park D.J."/>
            <person name="Whiston E."/>
            <person name="Hung C.-Y."/>
            <person name="McMahan C."/>
            <person name="White J."/>
            <person name="Sykes S."/>
            <person name="Heiman D."/>
            <person name="Young S."/>
            <person name="Zeng Q."/>
            <person name="Abouelleil A."/>
            <person name="Aftuck L."/>
            <person name="Bessette D."/>
            <person name="Brown A."/>
            <person name="FitzGerald M."/>
            <person name="Lui A."/>
            <person name="Macdonald J.P."/>
            <person name="Priest M."/>
            <person name="Orbach M.J."/>
            <person name="Galgiani J.N."/>
            <person name="Kirkland T.N."/>
            <person name="Cole G.T."/>
            <person name="Birren B.W."/>
            <person name="Henn M.R."/>
            <person name="Taylor J.W."/>
            <person name="Rounsley S.D."/>
        </authorList>
    </citation>
    <scope>NUCLEOTIDE SEQUENCE [LARGE SCALE GENOMIC DNA]</scope>
    <source>
        <strain evidence="3">H538.4</strain>
    </source>
</reference>
<dbReference type="EMBL" id="DS016992">
    <property type="protein sequence ID" value="KMU86324.1"/>
    <property type="molecule type" value="Genomic_DNA"/>
</dbReference>
<gene>
    <name evidence="2" type="ORF">CIHG_04113</name>
</gene>
<protein>
    <recommendedName>
        <fullName evidence="1">Restriction of telomere capping protein 4 C-terminal domain-containing protein</fullName>
    </recommendedName>
</protein>
<evidence type="ECO:0000313" key="3">
    <source>
        <dbReference type="Proteomes" id="UP000054563"/>
    </source>
</evidence>
<feature type="domain" description="Restriction of telomere capping protein 4 C-terminal" evidence="1">
    <location>
        <begin position="122"/>
        <end position="190"/>
    </location>
</feature>
<organism evidence="2 3">
    <name type="scientific">Coccidioides immitis H538.4</name>
    <dbReference type="NCBI Taxonomy" id="396776"/>
    <lineage>
        <taxon>Eukaryota</taxon>
        <taxon>Fungi</taxon>
        <taxon>Dikarya</taxon>
        <taxon>Ascomycota</taxon>
        <taxon>Pezizomycotina</taxon>
        <taxon>Eurotiomycetes</taxon>
        <taxon>Eurotiomycetidae</taxon>
        <taxon>Onygenales</taxon>
        <taxon>Onygenaceae</taxon>
        <taxon>Coccidioides</taxon>
    </lineage>
</organism>
<dbReference type="Proteomes" id="UP000054563">
    <property type="component" value="Unassembled WGS sequence"/>
</dbReference>
<dbReference type="InterPro" id="IPR028094">
    <property type="entry name" value="RTC4_C"/>
</dbReference>
<evidence type="ECO:0000259" key="1">
    <source>
        <dbReference type="Pfam" id="PF14474"/>
    </source>
</evidence>
<accession>A0A0J8RQR0</accession>
<evidence type="ECO:0000313" key="2">
    <source>
        <dbReference type="EMBL" id="KMU86324.1"/>
    </source>
</evidence>
<dbReference type="VEuPathDB" id="FungiDB:CIHG_04113"/>